<dbReference type="SMART" id="SM00641">
    <property type="entry name" value="Glyco_25"/>
    <property type="match status" value="1"/>
</dbReference>
<keyword evidence="2" id="KW-0378">Hydrolase</keyword>
<protein>
    <submittedName>
        <fullName evidence="6">GH25 family lysozyme M1 (1,4-beta-N-acetylmuramidase)</fullName>
    </submittedName>
</protein>
<dbReference type="PANTHER" id="PTHR34135:SF2">
    <property type="entry name" value="LYSOZYME"/>
    <property type="match status" value="1"/>
</dbReference>
<sequence>MDPISDKLFKVIEAELPYREEAGGYTKYGDWYGENIAQSGGYDSAAWCDMFLAWAASKAGVWKYTGQFAYTPSHANWFRQQGAWSTKPEPGAFVFYNFSGARIHHVGIVEKVANGKIYTIEANTEGVHLKRKVRDTNSSIVGYGLPRKVKVDGVTFEEAQARAKAAGPPFPAPSPTSEAETMPIALSRTEQPPPAGGEGALVVTGALAVTLVAAAVQPLRKRLRTQAAQGRHRSRRRRWPLMAGSALAAALAVGVPAMTTAEPAMAAAAGTAKTTAAKMAAAKMAAVTTGAVTTAAAATGAPPAEAPPAKGAETPHPYGVDVSNHDQGFDWSADNLSFGIAKITEGLTFTDGTFARNWSELKKNGLVRGAYHFGRPGQDPVRQADRFLAEVRKHGLEQGDLLVLDLEVTDGRSAGEVNAWAKRWLERVREATGVKPMFYSSWSFARTHGEGLGDYPLWVAHYGKDKGEVEAPEPWKEWALHQYASTDHDHNVARLSPERLRELGYQAPPIG</sequence>
<accession>A0A7W0CN58</accession>
<dbReference type="InterPro" id="IPR002053">
    <property type="entry name" value="Glyco_hydro_25"/>
</dbReference>
<evidence type="ECO:0000259" key="5">
    <source>
        <dbReference type="Pfam" id="PF05257"/>
    </source>
</evidence>
<comment type="similarity">
    <text evidence="1">Belongs to the glycosyl hydrolase 25 family.</text>
</comment>
<evidence type="ECO:0000256" key="4">
    <source>
        <dbReference type="SAM" id="Phobius"/>
    </source>
</evidence>
<reference evidence="6 7" key="1">
    <citation type="submission" date="2020-07" db="EMBL/GenBank/DDBJ databases">
        <title>Genomic Encyclopedia of Type Strains, Phase IV (KMG-IV): sequencing the most valuable type-strain genomes for metagenomic binning, comparative biology and taxonomic classification.</title>
        <authorList>
            <person name="Goeker M."/>
        </authorList>
    </citation>
    <scope>NUCLEOTIDE SEQUENCE [LARGE SCALE GENOMIC DNA]</scope>
    <source>
        <strain evidence="6 7">DSM 45533</strain>
    </source>
</reference>
<evidence type="ECO:0000313" key="6">
    <source>
        <dbReference type="EMBL" id="MBA2894196.1"/>
    </source>
</evidence>
<dbReference type="GO" id="GO:0016998">
    <property type="term" value="P:cell wall macromolecule catabolic process"/>
    <property type="evidence" value="ECO:0007669"/>
    <property type="project" value="InterPro"/>
</dbReference>
<evidence type="ECO:0000256" key="2">
    <source>
        <dbReference type="ARBA" id="ARBA00022801"/>
    </source>
</evidence>
<feature type="transmembrane region" description="Helical" evidence="4">
    <location>
        <begin position="239"/>
        <end position="258"/>
    </location>
</feature>
<dbReference type="InterPro" id="IPR018077">
    <property type="entry name" value="Glyco_hydro_fam25_subgr"/>
</dbReference>
<dbReference type="RefSeq" id="WP_181612912.1">
    <property type="nucleotide sequence ID" value="NZ_BAABAM010000005.1"/>
</dbReference>
<dbReference type="SUPFAM" id="SSF54001">
    <property type="entry name" value="Cysteine proteinases"/>
    <property type="match status" value="1"/>
</dbReference>
<evidence type="ECO:0000256" key="3">
    <source>
        <dbReference type="ARBA" id="ARBA00023295"/>
    </source>
</evidence>
<dbReference type="GO" id="GO:0003796">
    <property type="term" value="F:lysozyme activity"/>
    <property type="evidence" value="ECO:0007669"/>
    <property type="project" value="InterPro"/>
</dbReference>
<keyword evidence="7" id="KW-1185">Reference proteome</keyword>
<dbReference type="Proteomes" id="UP000530928">
    <property type="component" value="Unassembled WGS sequence"/>
</dbReference>
<dbReference type="InterPro" id="IPR038765">
    <property type="entry name" value="Papain-like_cys_pep_sf"/>
</dbReference>
<dbReference type="GO" id="GO:0016052">
    <property type="term" value="P:carbohydrate catabolic process"/>
    <property type="evidence" value="ECO:0007669"/>
    <property type="project" value="TreeGrafter"/>
</dbReference>
<evidence type="ECO:0000313" key="7">
    <source>
        <dbReference type="Proteomes" id="UP000530928"/>
    </source>
</evidence>
<keyword evidence="3" id="KW-0326">Glycosidase</keyword>
<keyword evidence="4" id="KW-0812">Transmembrane</keyword>
<organism evidence="6 7">
    <name type="scientific">Nonomuraea soli</name>
    <dbReference type="NCBI Taxonomy" id="1032476"/>
    <lineage>
        <taxon>Bacteria</taxon>
        <taxon>Bacillati</taxon>
        <taxon>Actinomycetota</taxon>
        <taxon>Actinomycetes</taxon>
        <taxon>Streptosporangiales</taxon>
        <taxon>Streptosporangiaceae</taxon>
        <taxon>Nonomuraea</taxon>
    </lineage>
</organism>
<keyword evidence="4" id="KW-0472">Membrane</keyword>
<dbReference type="AlphaFoldDB" id="A0A7W0CN58"/>
<dbReference type="Pfam" id="PF05257">
    <property type="entry name" value="CHAP"/>
    <property type="match status" value="1"/>
</dbReference>
<keyword evidence="4" id="KW-1133">Transmembrane helix</keyword>
<dbReference type="EMBL" id="JACDUR010000005">
    <property type="protein sequence ID" value="MBA2894196.1"/>
    <property type="molecule type" value="Genomic_DNA"/>
</dbReference>
<dbReference type="InterPro" id="IPR007921">
    <property type="entry name" value="CHAP_dom"/>
</dbReference>
<proteinExistence type="inferred from homology"/>
<name>A0A7W0CN58_9ACTN</name>
<evidence type="ECO:0000256" key="1">
    <source>
        <dbReference type="ARBA" id="ARBA00010646"/>
    </source>
</evidence>
<dbReference type="PROSITE" id="PS51904">
    <property type="entry name" value="GLYCOSYL_HYDROL_F25_2"/>
    <property type="match status" value="1"/>
</dbReference>
<comment type="caution">
    <text evidence="6">The sequence shown here is derived from an EMBL/GenBank/DDBJ whole genome shotgun (WGS) entry which is preliminary data.</text>
</comment>
<dbReference type="GO" id="GO:0009253">
    <property type="term" value="P:peptidoglycan catabolic process"/>
    <property type="evidence" value="ECO:0007669"/>
    <property type="project" value="InterPro"/>
</dbReference>
<dbReference type="Gene3D" id="3.20.20.80">
    <property type="entry name" value="Glycosidases"/>
    <property type="match status" value="1"/>
</dbReference>
<dbReference type="PANTHER" id="PTHR34135">
    <property type="entry name" value="LYSOZYME"/>
    <property type="match status" value="1"/>
</dbReference>
<gene>
    <name evidence="6" type="ORF">HNR30_005557</name>
</gene>
<dbReference type="Pfam" id="PF01183">
    <property type="entry name" value="Glyco_hydro_25"/>
    <property type="match status" value="1"/>
</dbReference>
<feature type="transmembrane region" description="Helical" evidence="4">
    <location>
        <begin position="199"/>
        <end position="219"/>
    </location>
</feature>
<dbReference type="SUPFAM" id="SSF51445">
    <property type="entry name" value="(Trans)glycosidases"/>
    <property type="match status" value="1"/>
</dbReference>
<feature type="domain" description="Peptidase C51" evidence="5">
    <location>
        <begin position="42"/>
        <end position="123"/>
    </location>
</feature>
<dbReference type="InterPro" id="IPR017853">
    <property type="entry name" value="GH"/>
</dbReference>